<proteinExistence type="predicted"/>
<dbReference type="EMBL" id="HBGW01000911">
    <property type="protein sequence ID" value="CAD9482242.1"/>
    <property type="molecule type" value="Transcribed_RNA"/>
</dbReference>
<feature type="transmembrane region" description="Helical" evidence="6">
    <location>
        <begin position="59"/>
        <end position="82"/>
    </location>
</feature>
<sequence>MSAPYKAMDDGGSRMNVPAEVGALVLRLTVCVTVVHHGLQKLQNPEGFAQNMVAKWFPFLPAPLFWTYAAAGMEIVAPILLGLGVFARLAALGLLVTMVFANAFHFLFTGSEGYPLGVPASGAYAFEPSLLCGAIFAYFLFAGPGRLSLKPGCC</sequence>
<dbReference type="InterPro" id="IPR032808">
    <property type="entry name" value="DoxX"/>
</dbReference>
<dbReference type="PANTHER" id="PTHR33452:SF1">
    <property type="entry name" value="INNER MEMBRANE PROTEIN YPHA-RELATED"/>
    <property type="match status" value="1"/>
</dbReference>
<evidence type="ECO:0000256" key="5">
    <source>
        <dbReference type="ARBA" id="ARBA00023136"/>
    </source>
</evidence>
<reference evidence="7" key="1">
    <citation type="submission" date="2021-01" db="EMBL/GenBank/DDBJ databases">
        <authorList>
            <person name="Corre E."/>
            <person name="Pelletier E."/>
            <person name="Niang G."/>
            <person name="Scheremetjew M."/>
            <person name="Finn R."/>
            <person name="Kale V."/>
            <person name="Holt S."/>
            <person name="Cochrane G."/>
            <person name="Meng A."/>
            <person name="Brown T."/>
            <person name="Cohen L."/>
        </authorList>
    </citation>
    <scope>NUCLEOTIDE SEQUENCE</scope>
    <source>
        <strain evidence="7">RCC3387</strain>
    </source>
</reference>
<gene>
    <name evidence="7" type="ORF">BRAN1462_LOCUS600</name>
</gene>
<keyword evidence="2" id="KW-1003">Cell membrane</keyword>
<evidence type="ECO:0000256" key="2">
    <source>
        <dbReference type="ARBA" id="ARBA00022475"/>
    </source>
</evidence>
<evidence type="ECO:0008006" key="8">
    <source>
        <dbReference type="Google" id="ProtNLM"/>
    </source>
</evidence>
<protein>
    <recommendedName>
        <fullName evidence="8">DoxX family protein</fullName>
    </recommendedName>
</protein>
<name>A0A7S2H709_9DINO</name>
<dbReference type="GO" id="GO:0005886">
    <property type="term" value="C:plasma membrane"/>
    <property type="evidence" value="ECO:0007669"/>
    <property type="project" value="UniProtKB-SubCell"/>
</dbReference>
<evidence type="ECO:0000256" key="6">
    <source>
        <dbReference type="SAM" id="Phobius"/>
    </source>
</evidence>
<dbReference type="Pfam" id="PF07681">
    <property type="entry name" value="DoxX"/>
    <property type="match status" value="1"/>
</dbReference>
<organism evidence="7">
    <name type="scientific">Zooxanthella nutricula</name>
    <dbReference type="NCBI Taxonomy" id="1333877"/>
    <lineage>
        <taxon>Eukaryota</taxon>
        <taxon>Sar</taxon>
        <taxon>Alveolata</taxon>
        <taxon>Dinophyceae</taxon>
        <taxon>Peridiniales</taxon>
        <taxon>Peridiniales incertae sedis</taxon>
        <taxon>Zooxanthella</taxon>
    </lineage>
</organism>
<feature type="transmembrane region" description="Helical" evidence="6">
    <location>
        <begin position="89"/>
        <end position="108"/>
    </location>
</feature>
<evidence type="ECO:0000256" key="3">
    <source>
        <dbReference type="ARBA" id="ARBA00022692"/>
    </source>
</evidence>
<keyword evidence="3 6" id="KW-0812">Transmembrane</keyword>
<feature type="transmembrane region" description="Helical" evidence="6">
    <location>
        <begin position="120"/>
        <end position="141"/>
    </location>
</feature>
<evidence type="ECO:0000256" key="1">
    <source>
        <dbReference type="ARBA" id="ARBA00004651"/>
    </source>
</evidence>
<accession>A0A7S2H709</accession>
<keyword evidence="4 6" id="KW-1133">Transmembrane helix</keyword>
<dbReference type="PANTHER" id="PTHR33452">
    <property type="entry name" value="OXIDOREDUCTASE CATD-RELATED"/>
    <property type="match status" value="1"/>
</dbReference>
<comment type="subcellular location">
    <subcellularLocation>
        <location evidence="1">Cell membrane</location>
        <topology evidence="1">Multi-pass membrane protein</topology>
    </subcellularLocation>
</comment>
<evidence type="ECO:0000256" key="4">
    <source>
        <dbReference type="ARBA" id="ARBA00022989"/>
    </source>
</evidence>
<keyword evidence="5 6" id="KW-0472">Membrane</keyword>
<dbReference type="AlphaFoldDB" id="A0A7S2H709"/>
<dbReference type="InterPro" id="IPR051907">
    <property type="entry name" value="DoxX-like_oxidoreductase"/>
</dbReference>
<evidence type="ECO:0000313" key="7">
    <source>
        <dbReference type="EMBL" id="CAD9482242.1"/>
    </source>
</evidence>